<organism evidence="2 3">
    <name type="scientific">Flavobacterium xinjiangense</name>
    <dbReference type="NCBI Taxonomy" id="178356"/>
    <lineage>
        <taxon>Bacteria</taxon>
        <taxon>Pseudomonadati</taxon>
        <taxon>Bacteroidota</taxon>
        <taxon>Flavobacteriia</taxon>
        <taxon>Flavobacteriales</taxon>
        <taxon>Flavobacteriaceae</taxon>
        <taxon>Flavobacterium</taxon>
    </lineage>
</organism>
<proteinExistence type="predicted"/>
<keyword evidence="3" id="KW-1185">Reference proteome</keyword>
<dbReference type="AlphaFoldDB" id="A0A1M7M165"/>
<evidence type="ECO:0000313" key="2">
    <source>
        <dbReference type="EMBL" id="SHM83889.1"/>
    </source>
</evidence>
<dbReference type="EMBL" id="FRCL01000007">
    <property type="protein sequence ID" value="SHM83889.1"/>
    <property type="molecule type" value="Genomic_DNA"/>
</dbReference>
<dbReference type="Proteomes" id="UP000184092">
    <property type="component" value="Unassembled WGS sequence"/>
</dbReference>
<sequence>MNMFAKNEAKSVEEYLLMVPDNQKQNIDFLHDFIQKAVPNLKPYFASNMIGYGSFYYLDSKKQKRDWPIIALANQKNYISIYVCAIVEDKSAVEEYKKELGKLSKGISCIRFKKIEEINLETLEIVLKLAEKNPGVAGATLVEQIVARTAIIC</sequence>
<dbReference type="Gene3D" id="3.90.1150.200">
    <property type="match status" value="1"/>
</dbReference>
<dbReference type="SUPFAM" id="SSF159888">
    <property type="entry name" value="YdhG-like"/>
    <property type="match status" value="1"/>
</dbReference>
<evidence type="ECO:0000259" key="1">
    <source>
        <dbReference type="Pfam" id="PF08818"/>
    </source>
</evidence>
<name>A0A1M7M165_9FLAO</name>
<dbReference type="OrthoDB" id="2604576at2"/>
<dbReference type="InterPro" id="IPR014922">
    <property type="entry name" value="YdhG-like"/>
</dbReference>
<gene>
    <name evidence="2" type="ORF">SAMN05216269_107220</name>
</gene>
<evidence type="ECO:0000313" key="3">
    <source>
        <dbReference type="Proteomes" id="UP000184092"/>
    </source>
</evidence>
<protein>
    <recommendedName>
        <fullName evidence="1">YdhG-like domain-containing protein</fullName>
    </recommendedName>
</protein>
<dbReference type="RefSeq" id="WP_073209243.1">
    <property type="nucleotide sequence ID" value="NZ_FRCL01000007.1"/>
</dbReference>
<reference evidence="3" key="1">
    <citation type="submission" date="2016-11" db="EMBL/GenBank/DDBJ databases">
        <authorList>
            <person name="Varghese N."/>
            <person name="Submissions S."/>
        </authorList>
    </citation>
    <scope>NUCLEOTIDE SEQUENCE [LARGE SCALE GENOMIC DNA]</scope>
    <source>
        <strain evidence="3">CGMCC 1.2749</strain>
    </source>
</reference>
<dbReference type="STRING" id="178356.SAMN05216269_107220"/>
<accession>A0A1M7M165</accession>
<feature type="domain" description="YdhG-like" evidence="1">
    <location>
        <begin position="24"/>
        <end position="128"/>
    </location>
</feature>
<dbReference type="Pfam" id="PF08818">
    <property type="entry name" value="DUF1801"/>
    <property type="match status" value="1"/>
</dbReference>